<feature type="domain" description="Glycosyl hydrolase family 95 N-terminal" evidence="1">
    <location>
        <begin position="8"/>
        <end position="253"/>
    </location>
</feature>
<feature type="domain" description="Glycosyl hydrolase family 95 catalytic" evidence="3">
    <location>
        <begin position="276"/>
        <end position="708"/>
    </location>
</feature>
<evidence type="ECO:0000259" key="1">
    <source>
        <dbReference type="Pfam" id="PF14498"/>
    </source>
</evidence>
<protein>
    <submittedName>
        <fullName evidence="4">Uncharacterized protein</fullName>
    </submittedName>
</protein>
<evidence type="ECO:0000313" key="5">
    <source>
        <dbReference type="Proteomes" id="UP000019471"/>
    </source>
</evidence>
<dbReference type="OrthoDB" id="2848340at2759"/>
<dbReference type="Proteomes" id="UP000019471">
    <property type="component" value="Unassembled WGS sequence"/>
</dbReference>
<dbReference type="RefSeq" id="XP_007748059.1">
    <property type="nucleotide sequence ID" value="XM_007749869.1"/>
</dbReference>
<dbReference type="InterPro" id="IPR049053">
    <property type="entry name" value="AFCA-like_C"/>
</dbReference>
<dbReference type="PANTHER" id="PTHR31084">
    <property type="entry name" value="ALPHA-L-FUCOSIDASE 2"/>
    <property type="match status" value="1"/>
</dbReference>
<dbReference type="eggNOG" id="ENOG502QQ9E">
    <property type="taxonomic scope" value="Eukaryota"/>
</dbReference>
<evidence type="ECO:0000313" key="4">
    <source>
        <dbReference type="EMBL" id="EXJ67277.1"/>
    </source>
</evidence>
<sequence length="796" mass="88578">MDPSHNLYYITSATDFPQSLPLGNGRMGVSLMSNADVDIFLLNEVTFWSGKPYRPQSQYGGKTAIKEMRERYVQRDHQAVQTLAERWLQPLKGDFGTNLGVGRLKIEYSRSGAAPGDSAEKGRLERGLKLDEGVGWASYTSDDSKTEIRREVFVSHPHQVIAMRILINNKAGISCKVGFEGETKSWSIRKPSTAELEIHAQALETVHSDGTCGVKLHGLVDLQADGDMLPSENAISVTNASFLLILVALNTDYLVPPNQDWISLARTQIQTALDAGYDRLKQSHTQDHKRLYARVSLTLGSVSPTSRLPTDQRQKALAASNGASSEDLPLYTLYFNYGRYLLIAGTRSDSQLPLHLQGLWNDREANAMNWSCDYHLDINTQMNYFPLEPCGLGYECHGPLARYMQKLAAAGAESARNFYGTQKGWVAHVFSNVWGFTAPGWETSWGLNVTGGLWMAMEMKEHWEYNLDKAYLKAYAWDVLKAAAEFFLEYMSTVDQKAGYLVTGPSVSPENTFFVDGKGQREEHSLSLSPTLDVVLVRDLLAFCVDVVPSLDSQGAINDDFIRRVEEAMSKLPPLQIGRHGQLQEWLEDFEEAQPDHRHMSHIVALIRSNQISKRHTPELADAVRTTLEKRRARADLEDIEFTAVLFAMGFARLNDGDAALNSLTHLISELSFENLLTFSKPGIAGAETNIFIADGNFGATAAVAELLLRSVVVGEVEILPALPKKWEESGHVNGLKAKGNLVVGMEWREGVLVEATIQNAGHDALLVRVFYREQFIDLELEPTATVIVDRDLLVR</sequence>
<evidence type="ECO:0000259" key="2">
    <source>
        <dbReference type="Pfam" id="PF21307"/>
    </source>
</evidence>
<reference evidence="4 5" key="1">
    <citation type="submission" date="2013-03" db="EMBL/GenBank/DDBJ databases">
        <title>The Genome Sequence of Cladophialophora psammophila CBS 110553.</title>
        <authorList>
            <consortium name="The Broad Institute Genomics Platform"/>
            <person name="Cuomo C."/>
            <person name="de Hoog S."/>
            <person name="Gorbushina A."/>
            <person name="Walker B."/>
            <person name="Young S.K."/>
            <person name="Zeng Q."/>
            <person name="Gargeya S."/>
            <person name="Fitzgerald M."/>
            <person name="Haas B."/>
            <person name="Abouelleil A."/>
            <person name="Allen A.W."/>
            <person name="Alvarado L."/>
            <person name="Arachchi H.M."/>
            <person name="Berlin A.M."/>
            <person name="Chapman S.B."/>
            <person name="Gainer-Dewar J."/>
            <person name="Goldberg J."/>
            <person name="Griggs A."/>
            <person name="Gujja S."/>
            <person name="Hansen M."/>
            <person name="Howarth C."/>
            <person name="Imamovic A."/>
            <person name="Ireland A."/>
            <person name="Larimer J."/>
            <person name="McCowan C."/>
            <person name="Murphy C."/>
            <person name="Pearson M."/>
            <person name="Poon T.W."/>
            <person name="Priest M."/>
            <person name="Roberts A."/>
            <person name="Saif S."/>
            <person name="Shea T."/>
            <person name="Sisk P."/>
            <person name="Sykes S."/>
            <person name="Wortman J."/>
            <person name="Nusbaum C."/>
            <person name="Birren B."/>
        </authorList>
    </citation>
    <scope>NUCLEOTIDE SEQUENCE [LARGE SCALE GENOMIC DNA]</scope>
    <source>
        <strain evidence="4 5">CBS 110553</strain>
    </source>
</reference>
<dbReference type="Gene3D" id="1.50.10.10">
    <property type="match status" value="1"/>
</dbReference>
<dbReference type="Pfam" id="PF22124">
    <property type="entry name" value="Glyco_hydro_95_cat"/>
    <property type="match status" value="1"/>
</dbReference>
<gene>
    <name evidence="4" type="ORF">A1O5_09290</name>
</gene>
<name>W9WGN4_9EURO</name>
<evidence type="ECO:0000259" key="3">
    <source>
        <dbReference type="Pfam" id="PF22124"/>
    </source>
</evidence>
<organism evidence="4 5">
    <name type="scientific">Cladophialophora psammophila CBS 110553</name>
    <dbReference type="NCBI Taxonomy" id="1182543"/>
    <lineage>
        <taxon>Eukaryota</taxon>
        <taxon>Fungi</taxon>
        <taxon>Dikarya</taxon>
        <taxon>Ascomycota</taxon>
        <taxon>Pezizomycotina</taxon>
        <taxon>Eurotiomycetes</taxon>
        <taxon>Chaetothyriomycetidae</taxon>
        <taxon>Chaetothyriales</taxon>
        <taxon>Herpotrichiellaceae</taxon>
        <taxon>Cladophialophora</taxon>
    </lineage>
</organism>
<feature type="domain" description="Alpha fucosidase A-like C-terminal" evidence="2">
    <location>
        <begin position="715"/>
        <end position="769"/>
    </location>
</feature>
<accession>W9WGN4</accession>
<dbReference type="GeneID" id="19193986"/>
<dbReference type="InterPro" id="IPR027414">
    <property type="entry name" value="GH95_N_dom"/>
</dbReference>
<dbReference type="HOGENOM" id="CLU_004617_2_2_1"/>
<dbReference type="SUPFAM" id="SSF48208">
    <property type="entry name" value="Six-hairpin glycosidases"/>
    <property type="match status" value="1"/>
</dbReference>
<dbReference type="PIRSF" id="PIRSF007663">
    <property type="entry name" value="UCP007663"/>
    <property type="match status" value="1"/>
</dbReference>
<dbReference type="PANTHER" id="PTHR31084:SF0">
    <property type="entry name" value="ALPHA-L-FUCOSIDASE 2"/>
    <property type="match status" value="1"/>
</dbReference>
<dbReference type="GO" id="GO:0004560">
    <property type="term" value="F:alpha-L-fucosidase activity"/>
    <property type="evidence" value="ECO:0007669"/>
    <property type="project" value="InterPro"/>
</dbReference>
<comment type="caution">
    <text evidence="4">The sequence shown here is derived from an EMBL/GenBank/DDBJ whole genome shotgun (WGS) entry which is preliminary data.</text>
</comment>
<dbReference type="GO" id="GO:0005975">
    <property type="term" value="P:carbohydrate metabolic process"/>
    <property type="evidence" value="ECO:0007669"/>
    <property type="project" value="InterPro"/>
</dbReference>
<dbReference type="Pfam" id="PF21307">
    <property type="entry name" value="Glyco_hydro_95_C"/>
    <property type="match status" value="1"/>
</dbReference>
<dbReference type="InterPro" id="IPR008928">
    <property type="entry name" value="6-hairpin_glycosidase_sf"/>
</dbReference>
<dbReference type="AlphaFoldDB" id="W9WGN4"/>
<dbReference type="InterPro" id="IPR054363">
    <property type="entry name" value="GH95_cat"/>
</dbReference>
<dbReference type="InterPro" id="IPR016518">
    <property type="entry name" value="Alpha-L-fucosidase"/>
</dbReference>
<dbReference type="Pfam" id="PF14498">
    <property type="entry name" value="Glyco_hyd_65N_2"/>
    <property type="match status" value="1"/>
</dbReference>
<dbReference type="EMBL" id="AMGX01000016">
    <property type="protein sequence ID" value="EXJ67277.1"/>
    <property type="molecule type" value="Genomic_DNA"/>
</dbReference>
<keyword evidence="5" id="KW-1185">Reference proteome</keyword>
<proteinExistence type="predicted"/>
<dbReference type="InterPro" id="IPR012341">
    <property type="entry name" value="6hp_glycosidase-like_sf"/>
</dbReference>